<feature type="domain" description="Type II secretion system protein GspF" evidence="9">
    <location>
        <begin position="276"/>
        <end position="398"/>
    </location>
</feature>
<comment type="similarity">
    <text evidence="2">Belongs to the GSP F family.</text>
</comment>
<dbReference type="Proteomes" id="UP000554837">
    <property type="component" value="Unassembled WGS sequence"/>
</dbReference>
<evidence type="ECO:0000313" key="11">
    <source>
        <dbReference type="Proteomes" id="UP000554837"/>
    </source>
</evidence>
<dbReference type="GO" id="GO:0005886">
    <property type="term" value="C:plasma membrane"/>
    <property type="evidence" value="ECO:0007669"/>
    <property type="project" value="UniProtKB-SubCell"/>
</dbReference>
<dbReference type="FunFam" id="1.20.81.30:FF:000001">
    <property type="entry name" value="Type II secretion system protein F"/>
    <property type="match status" value="2"/>
</dbReference>
<dbReference type="Pfam" id="PF00482">
    <property type="entry name" value="T2SSF"/>
    <property type="match status" value="2"/>
</dbReference>
<keyword evidence="11" id="KW-1185">Reference proteome</keyword>
<evidence type="ECO:0000313" key="10">
    <source>
        <dbReference type="EMBL" id="MBB5204607.1"/>
    </source>
</evidence>
<dbReference type="GO" id="GO:0015628">
    <property type="term" value="P:protein secretion by the type II secretion system"/>
    <property type="evidence" value="ECO:0007669"/>
    <property type="project" value="TreeGrafter"/>
</dbReference>
<feature type="transmembrane region" description="Helical" evidence="8">
    <location>
        <begin position="379"/>
        <end position="400"/>
    </location>
</feature>
<dbReference type="EMBL" id="JACHHO010000002">
    <property type="protein sequence ID" value="MBB5204607.1"/>
    <property type="molecule type" value="Genomic_DNA"/>
</dbReference>
<dbReference type="PANTHER" id="PTHR30012:SF4">
    <property type="entry name" value="MSHA BIOGENESIS PROTEIN MSHG"/>
    <property type="match status" value="1"/>
</dbReference>
<dbReference type="InterPro" id="IPR003004">
    <property type="entry name" value="GspF/PilC"/>
</dbReference>
<keyword evidence="6 8" id="KW-1133">Transmembrane helix</keyword>
<comment type="subcellular location">
    <subcellularLocation>
        <location evidence="1">Cell inner membrane</location>
        <topology evidence="1">Multi-pass membrane protein</topology>
    </subcellularLocation>
</comment>
<evidence type="ECO:0000256" key="6">
    <source>
        <dbReference type="ARBA" id="ARBA00022989"/>
    </source>
</evidence>
<dbReference type="AlphaFoldDB" id="A0A840S0L0"/>
<keyword evidence="5 8" id="KW-0812">Transmembrane</keyword>
<organism evidence="10 11">
    <name type="scientific">Inhella inkyongensis</name>
    <dbReference type="NCBI Taxonomy" id="392593"/>
    <lineage>
        <taxon>Bacteria</taxon>
        <taxon>Pseudomonadati</taxon>
        <taxon>Pseudomonadota</taxon>
        <taxon>Betaproteobacteria</taxon>
        <taxon>Burkholderiales</taxon>
        <taxon>Sphaerotilaceae</taxon>
        <taxon>Inhella</taxon>
    </lineage>
</organism>
<evidence type="ECO:0000256" key="8">
    <source>
        <dbReference type="SAM" id="Phobius"/>
    </source>
</evidence>
<evidence type="ECO:0000256" key="4">
    <source>
        <dbReference type="ARBA" id="ARBA00022519"/>
    </source>
</evidence>
<keyword evidence="7 8" id="KW-0472">Membrane</keyword>
<evidence type="ECO:0000256" key="7">
    <source>
        <dbReference type="ARBA" id="ARBA00023136"/>
    </source>
</evidence>
<feature type="transmembrane region" description="Helical" evidence="8">
    <location>
        <begin position="223"/>
        <end position="241"/>
    </location>
</feature>
<dbReference type="OrthoDB" id="9805682at2"/>
<dbReference type="PANTHER" id="PTHR30012">
    <property type="entry name" value="GENERAL SECRETION PATHWAY PROTEIN"/>
    <property type="match status" value="1"/>
</dbReference>
<evidence type="ECO:0000259" key="9">
    <source>
        <dbReference type="Pfam" id="PF00482"/>
    </source>
</evidence>
<comment type="caution">
    <text evidence="10">The sequence shown here is derived from an EMBL/GenBank/DDBJ whole genome shotgun (WGS) entry which is preliminary data.</text>
</comment>
<evidence type="ECO:0000256" key="3">
    <source>
        <dbReference type="ARBA" id="ARBA00022475"/>
    </source>
</evidence>
<dbReference type="RefSeq" id="WP_138855731.1">
    <property type="nucleotide sequence ID" value="NZ_CP040709.1"/>
</dbReference>
<keyword evidence="3" id="KW-1003">Cell membrane</keyword>
<gene>
    <name evidence="10" type="ORF">HNQ51_001921</name>
</gene>
<reference evidence="10 11" key="1">
    <citation type="submission" date="2020-08" db="EMBL/GenBank/DDBJ databases">
        <title>Genomic Encyclopedia of Type Strains, Phase IV (KMG-IV): sequencing the most valuable type-strain genomes for metagenomic binning, comparative biology and taxonomic classification.</title>
        <authorList>
            <person name="Goeker M."/>
        </authorList>
    </citation>
    <scope>NUCLEOTIDE SEQUENCE [LARGE SCALE GENOMIC DNA]</scope>
    <source>
        <strain evidence="10 11">DSM 23958</strain>
    </source>
</reference>
<evidence type="ECO:0000256" key="1">
    <source>
        <dbReference type="ARBA" id="ARBA00004429"/>
    </source>
</evidence>
<accession>A0A840S0L0</accession>
<evidence type="ECO:0000256" key="5">
    <source>
        <dbReference type="ARBA" id="ARBA00022692"/>
    </source>
</evidence>
<dbReference type="Gene3D" id="1.20.81.30">
    <property type="entry name" value="Type II secretion system (T2SS), domain F"/>
    <property type="match status" value="2"/>
</dbReference>
<sequence>MPRFAYTGRSAQGRVSGELEAASAGAVADQLRVQGITVLSVQGAAGGASGPPLMERLQAWLRRGIQPVDMLMFTRQLHTLLRSGVPILRALAGLTESATSERMKETLTAVRQSLESGIELSRCFAQQSHVFDHFFIAMVRVGEMTGRLDEVFLRLFHHQEFEMLMGKQVKSALRYPLFVMAAMVAAIGVINVMVIPAFAGVFAKLGAELPWATRALLATSRFTLDYGWALVLAAGAGTFALKRWIGTESGRLAWDRFKLRLPIAGQIVLKAQLARFARSLALALRSGVPVEQALTVVAQTAENQHIAQKIEGMRGAIERGESLLRAAVATEVFTPVVLQMIAVGEETGAVDELMQEVADLYSSDVEYELKTLGQQIEPILIVFLGVLVLILALGVFLPIWDLGRVSFKR</sequence>
<proteinExistence type="inferred from homology"/>
<evidence type="ECO:0000256" key="2">
    <source>
        <dbReference type="ARBA" id="ARBA00005745"/>
    </source>
</evidence>
<name>A0A840S0L0_9BURK</name>
<keyword evidence="4" id="KW-0997">Cell inner membrane</keyword>
<feature type="transmembrane region" description="Helical" evidence="8">
    <location>
        <begin position="177"/>
        <end position="203"/>
    </location>
</feature>
<protein>
    <submittedName>
        <fullName evidence="10">MSHA biogenesis protein MshG</fullName>
    </submittedName>
</protein>
<dbReference type="InterPro" id="IPR018076">
    <property type="entry name" value="T2SS_GspF_dom"/>
</dbReference>
<feature type="domain" description="Type II secretion system protein GspF" evidence="9">
    <location>
        <begin position="73"/>
        <end position="196"/>
    </location>
</feature>
<dbReference type="PRINTS" id="PR00812">
    <property type="entry name" value="BCTERIALGSPF"/>
</dbReference>
<dbReference type="InterPro" id="IPR042094">
    <property type="entry name" value="T2SS_GspF_sf"/>
</dbReference>